<gene>
    <name evidence="2" type="ORF">MCOR_43280</name>
</gene>
<evidence type="ECO:0000313" key="3">
    <source>
        <dbReference type="Proteomes" id="UP000507470"/>
    </source>
</evidence>
<dbReference type="AlphaFoldDB" id="A0A6J8DS57"/>
<name>A0A6J8DS57_MYTCO</name>
<sequence>MAFARTKRTFECHCYDNFRLLFLMMVFISDFVVIDGIQEMRYTTSMVPINSTVYTSGVFPSAEEYRTELAIGNRSSIQDASLLNSSYMSPDNVFKLRCSPGTNRELNTGNQSELHQLISTITFDEQKRDISMNRFDWNTDTTTTDIIKQYSSSNPKTEIDELVSLDLCRQYSSYERVSNLTFKICHCDALFSYFKQCLL</sequence>
<dbReference type="OrthoDB" id="6120144at2759"/>
<feature type="transmembrane region" description="Helical" evidence="1">
    <location>
        <begin position="20"/>
        <end position="37"/>
    </location>
</feature>
<organism evidence="2 3">
    <name type="scientific">Mytilus coruscus</name>
    <name type="common">Sea mussel</name>
    <dbReference type="NCBI Taxonomy" id="42192"/>
    <lineage>
        <taxon>Eukaryota</taxon>
        <taxon>Metazoa</taxon>
        <taxon>Spiralia</taxon>
        <taxon>Lophotrochozoa</taxon>
        <taxon>Mollusca</taxon>
        <taxon>Bivalvia</taxon>
        <taxon>Autobranchia</taxon>
        <taxon>Pteriomorphia</taxon>
        <taxon>Mytilida</taxon>
        <taxon>Mytiloidea</taxon>
        <taxon>Mytilidae</taxon>
        <taxon>Mytilinae</taxon>
        <taxon>Mytilus</taxon>
    </lineage>
</organism>
<keyword evidence="3" id="KW-1185">Reference proteome</keyword>
<reference evidence="2 3" key="1">
    <citation type="submission" date="2020-06" db="EMBL/GenBank/DDBJ databases">
        <authorList>
            <person name="Li R."/>
            <person name="Bekaert M."/>
        </authorList>
    </citation>
    <scope>NUCLEOTIDE SEQUENCE [LARGE SCALE GENOMIC DNA]</scope>
    <source>
        <strain evidence="3">wild</strain>
    </source>
</reference>
<evidence type="ECO:0000256" key="1">
    <source>
        <dbReference type="SAM" id="Phobius"/>
    </source>
</evidence>
<accession>A0A6J8DS57</accession>
<protein>
    <submittedName>
        <fullName evidence="2">Uncharacterized protein</fullName>
    </submittedName>
</protein>
<evidence type="ECO:0000313" key="2">
    <source>
        <dbReference type="EMBL" id="CAC5410074.1"/>
    </source>
</evidence>
<proteinExistence type="predicted"/>
<dbReference type="EMBL" id="CACVKT020007681">
    <property type="protein sequence ID" value="CAC5410074.1"/>
    <property type="molecule type" value="Genomic_DNA"/>
</dbReference>
<keyword evidence="1" id="KW-0472">Membrane</keyword>
<keyword evidence="1" id="KW-0812">Transmembrane</keyword>
<keyword evidence="1" id="KW-1133">Transmembrane helix</keyword>
<dbReference type="Proteomes" id="UP000507470">
    <property type="component" value="Unassembled WGS sequence"/>
</dbReference>